<evidence type="ECO:0000256" key="5">
    <source>
        <dbReference type="ARBA" id="ARBA00031529"/>
    </source>
</evidence>
<evidence type="ECO:0000256" key="8">
    <source>
        <dbReference type="ARBA" id="ARBA00048555"/>
    </source>
</evidence>
<evidence type="ECO:0000256" key="6">
    <source>
        <dbReference type="ARBA" id="ARBA00033334"/>
    </source>
</evidence>
<reference evidence="10 11" key="1">
    <citation type="submission" date="2020-08" db="EMBL/GenBank/DDBJ databases">
        <title>Genomic Encyclopedia of Type Strains, Phase IV (KMG-IV): sequencing the most valuable type-strain genomes for metagenomic binning, comparative biology and taxonomic classification.</title>
        <authorList>
            <person name="Goeker M."/>
        </authorList>
    </citation>
    <scope>NUCLEOTIDE SEQUENCE [LARGE SCALE GENOMIC DNA]</scope>
    <source>
        <strain evidence="10 11">DSM 22071</strain>
    </source>
</reference>
<dbReference type="RefSeq" id="WP_183732732.1">
    <property type="nucleotide sequence ID" value="NZ_JACHID010000010.1"/>
</dbReference>
<dbReference type="EMBL" id="JACHID010000010">
    <property type="protein sequence ID" value="MBB5022357.1"/>
    <property type="molecule type" value="Genomic_DNA"/>
</dbReference>
<evidence type="ECO:0000313" key="11">
    <source>
        <dbReference type="Proteomes" id="UP000528322"/>
    </source>
</evidence>
<proteinExistence type="inferred from homology"/>
<dbReference type="GO" id="GO:0005524">
    <property type="term" value="F:ATP binding"/>
    <property type="evidence" value="ECO:0007669"/>
    <property type="project" value="InterPro"/>
</dbReference>
<dbReference type="SUPFAM" id="SSF52540">
    <property type="entry name" value="P-loop containing nucleoside triphosphate hydrolases"/>
    <property type="match status" value="1"/>
</dbReference>
<evidence type="ECO:0000313" key="10">
    <source>
        <dbReference type="EMBL" id="MBB5022357.1"/>
    </source>
</evidence>
<dbReference type="PANTHER" id="PTHR46638:SF1">
    <property type="entry name" value="CORRINOID ADENOSYLTRANSFERASE"/>
    <property type="match status" value="1"/>
</dbReference>
<comment type="catalytic activity">
    <reaction evidence="9">
        <text>2 cob(II)alamin + reduced [electron-transfer flavoprotein] + 2 ATP = 2 adenosylcob(III)alamin + 2 triphosphate + oxidized [electron-transfer flavoprotein] + 3 H(+)</text>
        <dbReference type="Rhea" id="RHEA:28671"/>
        <dbReference type="Rhea" id="RHEA-COMP:10685"/>
        <dbReference type="Rhea" id="RHEA-COMP:10686"/>
        <dbReference type="ChEBI" id="CHEBI:15378"/>
        <dbReference type="ChEBI" id="CHEBI:16304"/>
        <dbReference type="ChEBI" id="CHEBI:18036"/>
        <dbReference type="ChEBI" id="CHEBI:18408"/>
        <dbReference type="ChEBI" id="CHEBI:30616"/>
        <dbReference type="ChEBI" id="CHEBI:57692"/>
        <dbReference type="ChEBI" id="CHEBI:58307"/>
        <dbReference type="EC" id="2.5.1.17"/>
    </reaction>
</comment>
<accession>A0A7W7Y5H1</accession>
<keyword evidence="11" id="KW-1185">Reference proteome</keyword>
<evidence type="ECO:0000256" key="1">
    <source>
        <dbReference type="ARBA" id="ARBA00005121"/>
    </source>
</evidence>
<evidence type="ECO:0000256" key="7">
    <source>
        <dbReference type="ARBA" id="ARBA00033354"/>
    </source>
</evidence>
<organism evidence="10 11">
    <name type="scientific">Desulfurispira natronophila</name>
    <dbReference type="NCBI Taxonomy" id="682562"/>
    <lineage>
        <taxon>Bacteria</taxon>
        <taxon>Pseudomonadati</taxon>
        <taxon>Chrysiogenota</taxon>
        <taxon>Chrysiogenia</taxon>
        <taxon>Chrysiogenales</taxon>
        <taxon>Chrysiogenaceae</taxon>
        <taxon>Desulfurispira</taxon>
    </lineage>
</organism>
<comment type="function">
    <text evidence="4">Required for both de novo synthesis of the corrin ring for the assimilation of exogenous corrinoids. Participates in the adenosylation of a variety of incomplete and complete corrinoids.</text>
</comment>
<dbReference type="AlphaFoldDB" id="A0A7W7Y5H1"/>
<dbReference type="Proteomes" id="UP000528322">
    <property type="component" value="Unassembled WGS sequence"/>
</dbReference>
<comment type="pathway">
    <text evidence="1">Cofactor biosynthesis; adenosylcobalamin biosynthesis; adenosylcobalamin from cob(II)yrinate a,c-diamide: step 2/7.</text>
</comment>
<keyword evidence="10" id="KW-0808">Transferase</keyword>
<dbReference type="PIRSF" id="PIRSF015617">
    <property type="entry name" value="Adensltrnsf_CobA"/>
    <property type="match status" value="1"/>
</dbReference>
<protein>
    <recommendedName>
        <fullName evidence="3">corrinoid adenosyltransferase</fullName>
        <ecNumber evidence="3">2.5.1.17</ecNumber>
    </recommendedName>
    <alternativeName>
        <fullName evidence="5">Cob(II)alamin adenosyltransferase</fullName>
    </alternativeName>
    <alternativeName>
        <fullName evidence="7">Cob(II)yrinic acid a,c-diamide adenosyltransferase</fullName>
    </alternativeName>
    <alternativeName>
        <fullName evidence="6">Cobinamide/cobalamin adenosyltransferase</fullName>
    </alternativeName>
</protein>
<dbReference type="Pfam" id="PF02572">
    <property type="entry name" value="CobA_CobO_BtuR"/>
    <property type="match status" value="1"/>
</dbReference>
<comment type="caution">
    <text evidence="10">The sequence shown here is derived from an EMBL/GenBank/DDBJ whole genome shotgun (WGS) entry which is preliminary data.</text>
</comment>
<dbReference type="GO" id="GO:0008817">
    <property type="term" value="F:corrinoid adenosyltransferase activity"/>
    <property type="evidence" value="ECO:0007669"/>
    <property type="project" value="UniProtKB-EC"/>
</dbReference>
<evidence type="ECO:0000256" key="3">
    <source>
        <dbReference type="ARBA" id="ARBA00012454"/>
    </source>
</evidence>
<dbReference type="GO" id="GO:0009236">
    <property type="term" value="P:cobalamin biosynthetic process"/>
    <property type="evidence" value="ECO:0007669"/>
    <property type="project" value="InterPro"/>
</dbReference>
<evidence type="ECO:0000256" key="9">
    <source>
        <dbReference type="ARBA" id="ARBA00048692"/>
    </source>
</evidence>
<evidence type="ECO:0000256" key="4">
    <source>
        <dbReference type="ARBA" id="ARBA00024929"/>
    </source>
</evidence>
<dbReference type="Gene3D" id="3.40.50.300">
    <property type="entry name" value="P-loop containing nucleotide triphosphate hydrolases"/>
    <property type="match status" value="1"/>
</dbReference>
<dbReference type="InterPro" id="IPR027417">
    <property type="entry name" value="P-loop_NTPase"/>
</dbReference>
<dbReference type="CDD" id="cd00561">
    <property type="entry name" value="CobA_ACA"/>
    <property type="match status" value="1"/>
</dbReference>
<dbReference type="EC" id="2.5.1.17" evidence="3"/>
<name>A0A7W7Y5H1_9BACT</name>
<dbReference type="PANTHER" id="PTHR46638">
    <property type="entry name" value="CORRINOID ADENOSYLTRANSFERASE"/>
    <property type="match status" value="1"/>
</dbReference>
<gene>
    <name evidence="10" type="ORF">HNR37_001692</name>
</gene>
<comment type="similarity">
    <text evidence="2">Belongs to the Cob(I)alamin adenosyltransferase family.</text>
</comment>
<comment type="catalytic activity">
    <reaction evidence="8">
        <text>2 cob(II)yrinate a,c diamide + reduced [electron-transfer flavoprotein] + 2 ATP = 2 adenosylcob(III)yrinate a,c-diamide + 2 triphosphate + oxidized [electron-transfer flavoprotein] + 3 H(+)</text>
        <dbReference type="Rhea" id="RHEA:11528"/>
        <dbReference type="Rhea" id="RHEA-COMP:10685"/>
        <dbReference type="Rhea" id="RHEA-COMP:10686"/>
        <dbReference type="ChEBI" id="CHEBI:15378"/>
        <dbReference type="ChEBI" id="CHEBI:18036"/>
        <dbReference type="ChEBI" id="CHEBI:30616"/>
        <dbReference type="ChEBI" id="CHEBI:57692"/>
        <dbReference type="ChEBI" id="CHEBI:58307"/>
        <dbReference type="ChEBI" id="CHEBI:58503"/>
        <dbReference type="ChEBI" id="CHEBI:58537"/>
        <dbReference type="EC" id="2.5.1.17"/>
    </reaction>
</comment>
<sequence>MLFQKGYMQIYTGNGKGKTTASLGLALRCVGAGGRVFISQFLKDGDYSESAGLGYFGDCVTHETSGCGHFVRGKPSEEDKAKAVEGLERARLAMLSGEYNMVILDEANVAAAIGLIPLESLQQLVAQRPESVELVLTGRDAHPELMDMADLVTRMEEVKHYYRAGVAARVGIEK</sequence>
<dbReference type="InterPro" id="IPR003724">
    <property type="entry name" value="CblAdoTrfase_CobA"/>
</dbReference>
<evidence type="ECO:0000256" key="2">
    <source>
        <dbReference type="ARBA" id="ARBA00007487"/>
    </source>
</evidence>